<proteinExistence type="predicted"/>
<dbReference type="RefSeq" id="WP_190949183.1">
    <property type="nucleotide sequence ID" value="NZ_JACJTC010000006.1"/>
</dbReference>
<organism evidence="1 2">
    <name type="scientific">Nostoc punctiforme FACHB-252</name>
    <dbReference type="NCBI Taxonomy" id="1357509"/>
    <lineage>
        <taxon>Bacteria</taxon>
        <taxon>Bacillati</taxon>
        <taxon>Cyanobacteriota</taxon>
        <taxon>Cyanophyceae</taxon>
        <taxon>Nostocales</taxon>
        <taxon>Nostocaceae</taxon>
        <taxon>Nostoc</taxon>
    </lineage>
</organism>
<gene>
    <name evidence="1" type="ORF">H6G94_09125</name>
</gene>
<evidence type="ECO:0000313" key="2">
    <source>
        <dbReference type="Proteomes" id="UP000606396"/>
    </source>
</evidence>
<evidence type="ECO:0008006" key="3">
    <source>
        <dbReference type="Google" id="ProtNLM"/>
    </source>
</evidence>
<keyword evidence="2" id="KW-1185">Reference proteome</keyword>
<reference evidence="1 2" key="1">
    <citation type="journal article" date="2020" name="ISME J.">
        <title>Comparative genomics reveals insights into cyanobacterial evolution and habitat adaptation.</title>
        <authorList>
            <person name="Chen M.Y."/>
            <person name="Teng W.K."/>
            <person name="Zhao L."/>
            <person name="Hu C.X."/>
            <person name="Zhou Y.K."/>
            <person name="Han B.P."/>
            <person name="Song L.R."/>
            <person name="Shu W.S."/>
        </authorList>
    </citation>
    <scope>NUCLEOTIDE SEQUENCE [LARGE SCALE GENOMIC DNA]</scope>
    <source>
        <strain evidence="1 2">FACHB-252</strain>
    </source>
</reference>
<name>A0ABR8H6I3_NOSPU</name>
<comment type="caution">
    <text evidence="1">The sequence shown here is derived from an EMBL/GenBank/DDBJ whole genome shotgun (WGS) entry which is preliminary data.</text>
</comment>
<accession>A0ABR8H6I3</accession>
<dbReference type="Proteomes" id="UP000606396">
    <property type="component" value="Unassembled WGS sequence"/>
</dbReference>
<dbReference type="EMBL" id="JACJTC010000006">
    <property type="protein sequence ID" value="MBD2611432.1"/>
    <property type="molecule type" value="Genomic_DNA"/>
</dbReference>
<evidence type="ECO:0000313" key="1">
    <source>
        <dbReference type="EMBL" id="MBD2611432.1"/>
    </source>
</evidence>
<sequence length="67" mass="7683">MSVPLCKRKTKIVENSVRLMLLMLKKYLPLAKAKTLGQSQVFERRRVAACPRLPQSTQKTQRTGRKA</sequence>
<protein>
    <recommendedName>
        <fullName evidence="3">Transposase</fullName>
    </recommendedName>
</protein>